<organism evidence="4 5">
    <name type="scientific">Claveliimonas monacensis</name>
    <dbReference type="NCBI Taxonomy" id="2779351"/>
    <lineage>
        <taxon>Bacteria</taxon>
        <taxon>Bacillati</taxon>
        <taxon>Bacillota</taxon>
        <taxon>Clostridia</taxon>
        <taxon>Lachnospirales</taxon>
        <taxon>Lachnospiraceae</taxon>
        <taxon>Claveliimonas</taxon>
    </lineage>
</organism>
<feature type="transmembrane region" description="Helical" evidence="2">
    <location>
        <begin position="102"/>
        <end position="123"/>
    </location>
</feature>
<gene>
    <name evidence="4" type="ORF">INF30_00345</name>
</gene>
<dbReference type="RefSeq" id="WP_226393880.1">
    <property type="nucleotide sequence ID" value="NZ_JADCKL010000001.1"/>
</dbReference>
<dbReference type="SUPFAM" id="SSF47413">
    <property type="entry name" value="lambda repressor-like DNA-binding domains"/>
    <property type="match status" value="1"/>
</dbReference>
<name>A0ABR9RFH0_9FIRM</name>
<comment type="caution">
    <text evidence="4">The sequence shown here is derived from an EMBL/GenBank/DDBJ whole genome shotgun (WGS) entry which is preliminary data.</text>
</comment>
<evidence type="ECO:0000256" key="1">
    <source>
        <dbReference type="ARBA" id="ARBA00023125"/>
    </source>
</evidence>
<evidence type="ECO:0000313" key="4">
    <source>
        <dbReference type="EMBL" id="MBE5061720.1"/>
    </source>
</evidence>
<feature type="domain" description="HTH cro/C1-type" evidence="3">
    <location>
        <begin position="10"/>
        <end position="64"/>
    </location>
</feature>
<dbReference type="PANTHER" id="PTHR46558">
    <property type="entry name" value="TRACRIPTIONAL REGULATORY PROTEIN-RELATED-RELATED"/>
    <property type="match status" value="1"/>
</dbReference>
<dbReference type="SMART" id="SM00530">
    <property type="entry name" value="HTH_XRE"/>
    <property type="match status" value="1"/>
</dbReference>
<dbReference type="PROSITE" id="PS50943">
    <property type="entry name" value="HTH_CROC1"/>
    <property type="match status" value="1"/>
</dbReference>
<dbReference type="InterPro" id="IPR001387">
    <property type="entry name" value="Cro/C1-type_HTH"/>
</dbReference>
<keyword evidence="1" id="KW-0238">DNA-binding</keyword>
<dbReference type="InterPro" id="IPR010982">
    <property type="entry name" value="Lambda_DNA-bd_dom_sf"/>
</dbReference>
<evidence type="ECO:0000256" key="2">
    <source>
        <dbReference type="SAM" id="Phobius"/>
    </source>
</evidence>
<feature type="transmembrane region" description="Helical" evidence="2">
    <location>
        <begin position="151"/>
        <end position="171"/>
    </location>
</feature>
<reference evidence="4 5" key="1">
    <citation type="submission" date="2020-10" db="EMBL/GenBank/DDBJ databases">
        <title>ChiBAC.</title>
        <authorList>
            <person name="Zenner C."/>
            <person name="Hitch T.C.A."/>
            <person name="Clavel T."/>
        </authorList>
    </citation>
    <scope>NUCLEOTIDE SEQUENCE [LARGE SCALE GENOMIC DNA]</scope>
    <source>
        <strain evidence="4 5">DSM 108991</strain>
    </source>
</reference>
<keyword evidence="2" id="KW-0812">Transmembrane</keyword>
<proteinExistence type="predicted"/>
<dbReference type="CDD" id="cd00093">
    <property type="entry name" value="HTH_XRE"/>
    <property type="match status" value="1"/>
</dbReference>
<evidence type="ECO:0000313" key="5">
    <source>
        <dbReference type="Proteomes" id="UP000758652"/>
    </source>
</evidence>
<accession>A0ABR9RFH0</accession>
<dbReference type="Proteomes" id="UP000758652">
    <property type="component" value="Unassembled WGS sequence"/>
</dbReference>
<sequence>MDVKRTGSFIAEMRKGKNMTQAELAAKLQVTDKAVSRWERGVGYPDITLLEPLAGQLGVTVLDILRGEKTFPDKMTGEETEQTVAETVRLAAVQRRQAVRRVILLAIVMLIGDAMLIWGILWWTSQQSALKIIAGADGPSAVFVAWRVEPMLPVAVSAAGAVLILASLLIYRWRK</sequence>
<evidence type="ECO:0000259" key="3">
    <source>
        <dbReference type="PROSITE" id="PS50943"/>
    </source>
</evidence>
<keyword evidence="5" id="KW-1185">Reference proteome</keyword>
<dbReference type="Pfam" id="PF01381">
    <property type="entry name" value="HTH_3"/>
    <property type="match status" value="1"/>
</dbReference>
<keyword evidence="2" id="KW-1133">Transmembrane helix</keyword>
<dbReference type="EMBL" id="JADCKL010000001">
    <property type="protein sequence ID" value="MBE5061720.1"/>
    <property type="molecule type" value="Genomic_DNA"/>
</dbReference>
<protein>
    <submittedName>
        <fullName evidence="4">Helix-turn-helix transcriptional regulator</fullName>
    </submittedName>
</protein>
<dbReference type="PANTHER" id="PTHR46558:SF15">
    <property type="entry name" value="HELIX-TURN-HELIX DOMAIN PROTEIN"/>
    <property type="match status" value="1"/>
</dbReference>
<dbReference type="Gene3D" id="1.10.260.40">
    <property type="entry name" value="lambda repressor-like DNA-binding domains"/>
    <property type="match status" value="1"/>
</dbReference>
<keyword evidence="2" id="KW-0472">Membrane</keyword>